<accession>U1N194</accession>
<protein>
    <submittedName>
        <fullName evidence="1">Uncharacterized protein</fullName>
    </submittedName>
</protein>
<dbReference type="Proteomes" id="UP000030710">
    <property type="component" value="Unassembled WGS sequence"/>
</dbReference>
<dbReference type="InterPro" id="IPR035185">
    <property type="entry name" value="DUF5305"/>
</dbReference>
<evidence type="ECO:0000313" key="2">
    <source>
        <dbReference type="Proteomes" id="UP000030710"/>
    </source>
</evidence>
<organism evidence="1 2">
    <name type="scientific">Haloquadratum walsbyi J07HQW2</name>
    <dbReference type="NCBI Taxonomy" id="1238425"/>
    <lineage>
        <taxon>Archaea</taxon>
        <taxon>Methanobacteriati</taxon>
        <taxon>Methanobacteriota</taxon>
        <taxon>Stenosarchaea group</taxon>
        <taxon>Halobacteria</taxon>
        <taxon>Halobacteriales</taxon>
        <taxon>Haloferacaceae</taxon>
        <taxon>Haloquadratum</taxon>
    </lineage>
</organism>
<sequence length="179" mass="20309">MTTLFEWNVSEQYLRVENISERLNDSPDSTRLLVVSTVKTDGAIDNQPVTEAAQYRLPIEVDEAVFEPASMQGSALSDSTTRQITRQQTYVPLWRLGGPTTIIFDLLGLIGITYVQVGTELLSISDAERSFVTFQTERNRNRNAIERIFREFKYRTSSFNNCFSHAQPETFEQLGGNGE</sequence>
<dbReference type="AlphaFoldDB" id="U1N194"/>
<reference evidence="1 2" key="1">
    <citation type="journal article" date="2013" name="PLoS ONE">
        <title>Assembly-driven community genomics of a hypersaline microbial ecosystem.</title>
        <authorList>
            <person name="Podell S."/>
            <person name="Ugalde J.A."/>
            <person name="Narasingarao P."/>
            <person name="Banfield J.F."/>
            <person name="Heidelberg K.B."/>
            <person name="Allen E.E."/>
        </authorList>
    </citation>
    <scope>NUCLEOTIDE SEQUENCE [LARGE SCALE GENOMIC DNA]</scope>
    <source>
        <strain evidence="2">J07HQW2</strain>
    </source>
</reference>
<name>U1N194_9EURY</name>
<dbReference type="EMBL" id="KE356561">
    <property type="protein sequence ID" value="ERG96614.1"/>
    <property type="molecule type" value="Genomic_DNA"/>
</dbReference>
<proteinExistence type="predicted"/>
<gene>
    <name evidence="1" type="ORF">J07HQW2_03096</name>
</gene>
<dbReference type="Pfam" id="PF17231">
    <property type="entry name" value="DUF5305"/>
    <property type="match status" value="1"/>
</dbReference>
<dbReference type="HOGENOM" id="CLU_1500274_0_0_2"/>
<evidence type="ECO:0000313" key="1">
    <source>
        <dbReference type="EMBL" id="ERG96614.1"/>
    </source>
</evidence>
<dbReference type="eggNOG" id="arCOG02134">
    <property type="taxonomic scope" value="Archaea"/>
</dbReference>
<dbReference type="eggNOG" id="arCOG04474">
    <property type="taxonomic scope" value="Archaea"/>
</dbReference>